<name>A0A0F7ZPY8_9HYPO</name>
<organism evidence="3 4">
    <name type="scientific">Hirsutella minnesotensis 3608</name>
    <dbReference type="NCBI Taxonomy" id="1043627"/>
    <lineage>
        <taxon>Eukaryota</taxon>
        <taxon>Fungi</taxon>
        <taxon>Dikarya</taxon>
        <taxon>Ascomycota</taxon>
        <taxon>Pezizomycotina</taxon>
        <taxon>Sordariomycetes</taxon>
        <taxon>Hypocreomycetidae</taxon>
        <taxon>Hypocreales</taxon>
        <taxon>Ophiocordycipitaceae</taxon>
        <taxon>Hirsutella</taxon>
    </lineage>
</organism>
<keyword evidence="2" id="KW-0732">Signal</keyword>
<reference evidence="3 4" key="1">
    <citation type="journal article" date="2014" name="Genome Biol. Evol.">
        <title>Comparative genomics and transcriptomics analyses reveal divergent lifestyle features of nematode endoparasitic fungus Hirsutella minnesotensis.</title>
        <authorList>
            <person name="Lai Y."/>
            <person name="Liu K."/>
            <person name="Zhang X."/>
            <person name="Zhang X."/>
            <person name="Li K."/>
            <person name="Wang N."/>
            <person name="Shu C."/>
            <person name="Wu Y."/>
            <person name="Wang C."/>
            <person name="Bushley K.E."/>
            <person name="Xiang M."/>
            <person name="Liu X."/>
        </authorList>
    </citation>
    <scope>NUCLEOTIDE SEQUENCE [LARGE SCALE GENOMIC DNA]</scope>
    <source>
        <strain evidence="3 4">3608</strain>
    </source>
</reference>
<protein>
    <recommendedName>
        <fullName evidence="5">Granulins domain-containing protein</fullName>
    </recommendedName>
</protein>
<feature type="compositionally biased region" description="Polar residues" evidence="1">
    <location>
        <begin position="237"/>
        <end position="251"/>
    </location>
</feature>
<feature type="chain" id="PRO_5002526464" description="Granulins domain-containing protein" evidence="2">
    <location>
        <begin position="21"/>
        <end position="264"/>
    </location>
</feature>
<evidence type="ECO:0000313" key="3">
    <source>
        <dbReference type="EMBL" id="KJZ76325.1"/>
    </source>
</evidence>
<evidence type="ECO:0000256" key="1">
    <source>
        <dbReference type="SAM" id="MobiDB-lite"/>
    </source>
</evidence>
<proteinExistence type="predicted"/>
<accession>A0A0F7ZPY8</accession>
<dbReference type="EMBL" id="KQ030512">
    <property type="protein sequence ID" value="KJZ76325.1"/>
    <property type="molecule type" value="Genomic_DNA"/>
</dbReference>
<gene>
    <name evidence="3" type="ORF">HIM_04407</name>
</gene>
<evidence type="ECO:0000313" key="4">
    <source>
        <dbReference type="Proteomes" id="UP000054481"/>
    </source>
</evidence>
<evidence type="ECO:0008006" key="5">
    <source>
        <dbReference type="Google" id="ProtNLM"/>
    </source>
</evidence>
<evidence type="ECO:0000256" key="2">
    <source>
        <dbReference type="SAM" id="SignalP"/>
    </source>
</evidence>
<feature type="signal peptide" evidence="2">
    <location>
        <begin position="1"/>
        <end position="20"/>
    </location>
</feature>
<keyword evidence="4" id="KW-1185">Reference proteome</keyword>
<dbReference type="Proteomes" id="UP000054481">
    <property type="component" value="Unassembled WGS sequence"/>
</dbReference>
<feature type="region of interest" description="Disordered" evidence="1">
    <location>
        <begin position="169"/>
        <end position="264"/>
    </location>
</feature>
<sequence>MNLMLLAAACLVGLRAASQATYGIPIVTWPPLLEPRYFAEASFAVAKRDGQCDKGSHNCLDVNHDGQCCENDTYCYIDKTNALRCCPIGSNCVDNSPCKSDSFFCRRTVDTNLAGTALATPTLQDGCCQRLCPQTSHYLCARSLGGKCCPYGAECQDYFGPSPVTGPYTDTALSSEHVSPGLERAVPPQPRTPGDIAAPVEMDSSAAASRGSRLDEMVSAPQTSNTVEGRFELYGSQPETPIVQSTSQAHMQSPPEIPRDRVSP</sequence>
<dbReference type="OrthoDB" id="4499262at2759"/>
<dbReference type="AlphaFoldDB" id="A0A0F7ZPY8"/>